<dbReference type="Ensembl" id="ENSCJPT00005035471.1">
    <property type="protein sequence ID" value="ENSCJPP00005026165.1"/>
    <property type="gene ID" value="ENSCJPG00005020411.1"/>
</dbReference>
<feature type="region of interest" description="Disordered" evidence="2">
    <location>
        <begin position="871"/>
        <end position="903"/>
    </location>
</feature>
<dbReference type="PANTHER" id="PTHR13308">
    <property type="entry name" value="NEDD4-BINDING PROTEIN 2-LIKE 1"/>
    <property type="match status" value="1"/>
</dbReference>
<organism evidence="3 4">
    <name type="scientific">Coturnix japonica</name>
    <name type="common">Japanese quail</name>
    <name type="synonym">Coturnix coturnix japonica</name>
    <dbReference type="NCBI Taxonomy" id="93934"/>
    <lineage>
        <taxon>Eukaryota</taxon>
        <taxon>Metazoa</taxon>
        <taxon>Chordata</taxon>
        <taxon>Craniata</taxon>
        <taxon>Vertebrata</taxon>
        <taxon>Euteleostomi</taxon>
        <taxon>Archelosauria</taxon>
        <taxon>Archosauria</taxon>
        <taxon>Dinosauria</taxon>
        <taxon>Saurischia</taxon>
        <taxon>Theropoda</taxon>
        <taxon>Coelurosauria</taxon>
        <taxon>Aves</taxon>
        <taxon>Neognathae</taxon>
        <taxon>Galloanserae</taxon>
        <taxon>Galliformes</taxon>
        <taxon>Phasianidae</taxon>
        <taxon>Perdicinae</taxon>
        <taxon>Coturnix</taxon>
    </lineage>
</organism>
<feature type="compositionally biased region" description="Basic and acidic residues" evidence="2">
    <location>
        <begin position="699"/>
        <end position="710"/>
    </location>
</feature>
<reference evidence="3" key="1">
    <citation type="submission" date="2015-11" db="EMBL/GenBank/DDBJ databases">
        <authorList>
            <consortium name="International Coturnix japonica Genome Analysis Consortium"/>
            <person name="Warren W."/>
            <person name="Burt D.W."/>
            <person name="Antin P.B."/>
            <person name="Lanford R."/>
            <person name="Gros J."/>
            <person name="Wilson R.K."/>
        </authorList>
    </citation>
    <scope>NUCLEOTIDE SEQUENCE [LARGE SCALE GENOMIC DNA]</scope>
</reference>
<evidence type="ECO:0000313" key="3">
    <source>
        <dbReference type="Ensembl" id="ENSCJPP00005026165.1"/>
    </source>
</evidence>
<feature type="region of interest" description="Disordered" evidence="2">
    <location>
        <begin position="601"/>
        <end position="727"/>
    </location>
</feature>
<dbReference type="Proteomes" id="UP000694412">
    <property type="component" value="Chromosome 1"/>
</dbReference>
<feature type="region of interest" description="Disordered" evidence="2">
    <location>
        <begin position="169"/>
        <end position="199"/>
    </location>
</feature>
<dbReference type="Ensembl" id="ENSCJPT00005035473.1">
    <property type="protein sequence ID" value="ENSCJPP00005026167.1"/>
    <property type="gene ID" value="ENSCJPG00005020411.1"/>
</dbReference>
<reference evidence="3" key="2">
    <citation type="submission" date="2025-05" db="UniProtKB">
        <authorList>
            <consortium name="Ensembl"/>
        </authorList>
    </citation>
    <scope>IDENTIFICATION</scope>
</reference>
<dbReference type="GO" id="GO:0005634">
    <property type="term" value="C:nucleus"/>
    <property type="evidence" value="ECO:0007669"/>
    <property type="project" value="TreeGrafter"/>
</dbReference>
<keyword evidence="4" id="KW-1185">Reference proteome</keyword>
<accession>A0A8C2YH50</accession>
<sequence>MLHAESRVRLLECLDEVTAEPCSKKMKSTEGAFENLPDCGNQGIQEEGDPDRTSNDLIPVCVSDNEGDNEVQKEEKIPMNVLGAANEVLPEGNLEFSQAVDSVTVQNINPPLVSINDTEDEEKEDPLTANDVNEDNTKNSCEAFSVNRNESDGEFITSKEFIGPIYKPAESNTQEQSGGCDEYQSSVGDGVQENKTKGTEAKKVQAISSVVSGMDDELDQFYKEIHQLESENINMLQEKETETSQEQYSVNNCSQASQEDYQRGLLDSPQPFHENGQYFSGEQGGQKISNEQQFVMETSGWKPENAFNGQMESSYSVPEFRPAWQSTASFIVPQGPPPPRLTHQAHFQILNSPQQNTNAFPSQNDELSYENYYGYRENQDINCHGPVHDQSSYSVDHTDFHSTQVFSNGNNHQSGLQTNGFCETREEYWKEPKTYSAEGMHRFSSPLEERFNCLQKVLLILRGLPGSGKSTLSRFLLDHSRDGVVLSTDDYFRQQDGYTYNAAQLGDAHDWNQKRAKQAMEQGKSPVIIDNTNTQAWEMKPYVEVALEKGYRVEFREPDTWWKFDPEELEKRNKHGVTREKIAQMLERYEYQISVPIVMNSELPPHKHTQRPPVQRRHRERILRTNRGHPLAKVKQRRKRKRNKKMKMTEITKQNLGGAAHLGPDNQETSESEGEDSEEENRKSLCASGEGPEDPMGGCEERPNGDKESGTEAVSSPVSEISAVSNGVLTHEVPVESDSSLLTDKKPLCTGSTTENMFGGEEVNQRHRENLCKCSCIREAECNSKGNRLLSGTESKFKSTCEPDMEAEQLHLNGEEKEASLCHNSKVHYKVPDRNTDNKRAVTPEEKNCSNGWAFLSVSSSAEELQLGFDTQLPPSWSEDQSVSEKRQKKARKPKQMCTNNSRELNCPQLSEGLVKENHQGMGTEEAGNIQNSGLLASPPDEVRVGSLVEPRSTSTLCSMEVNASGNGAAPVAPKKKRYRRIVNLAPKFNLPREIPGGTEGGEEVPLKADGPSEGVLEVEQKGYLQQDRGLGHEQSLVFQEDAAPYSGPQAPYSLPTPDVDSPLCAISYFHLGQSSPMPKYSCSVSRTKQERAPTPRQQQAVGNGVGESEQTSSDVMSSQPDILSSVKADSEYAEDLSSLERCVVNVHRTDGTEQSEASPPAFKQDVNVKASFLGLPLSIGFAFQLVQLFGSPGLPLESLLPDDYVVPLDWKVSKMIYLLWKTSVEEKQKANGLRSGSALAADVVTPEDLNESHRENEDASELLPETSPGVMAENTATCASSSCLGAVLHQL</sequence>
<dbReference type="OrthoDB" id="3231855at2759"/>
<dbReference type="InterPro" id="IPR027417">
    <property type="entry name" value="P-loop_NTPase"/>
</dbReference>
<dbReference type="GO" id="GO:0003714">
    <property type="term" value="F:transcription corepressor activity"/>
    <property type="evidence" value="ECO:0007669"/>
    <property type="project" value="TreeGrafter"/>
</dbReference>
<feature type="compositionally biased region" description="Polar residues" evidence="2">
    <location>
        <begin position="1109"/>
        <end position="1119"/>
    </location>
</feature>
<gene>
    <name evidence="3" type="primary">N4BP2L2</name>
</gene>
<dbReference type="RefSeq" id="XP_032298032.1">
    <property type="nucleotide sequence ID" value="XM_032442141.1"/>
</dbReference>
<dbReference type="PANTHER" id="PTHR13308:SF23">
    <property type="entry name" value="NEDD4-BINDING PROTEIN 2-LIKE 2"/>
    <property type="match status" value="1"/>
</dbReference>
<feature type="region of interest" description="Disordered" evidence="2">
    <location>
        <begin position="33"/>
        <end position="55"/>
    </location>
</feature>
<feature type="region of interest" description="Disordered" evidence="2">
    <location>
        <begin position="112"/>
        <end position="136"/>
    </location>
</feature>
<keyword evidence="1" id="KW-0175">Coiled coil</keyword>
<dbReference type="SUPFAM" id="SSF52540">
    <property type="entry name" value="P-loop containing nucleoside triphosphate hydrolases"/>
    <property type="match status" value="1"/>
</dbReference>
<dbReference type="GeneID" id="107308263"/>
<protein>
    <submittedName>
        <fullName evidence="3">NEDD4 binding protein 2 like 2</fullName>
    </submittedName>
</protein>
<feature type="compositionally biased region" description="Acidic residues" evidence="2">
    <location>
        <begin position="668"/>
        <end position="679"/>
    </location>
</feature>
<name>A0A8C2YH50_COTJA</name>
<dbReference type="GeneTree" id="ENSGT00940000161440"/>
<dbReference type="KEGG" id="cjo:107308263"/>
<evidence type="ECO:0000256" key="1">
    <source>
        <dbReference type="SAM" id="Coils"/>
    </source>
</evidence>
<feature type="region of interest" description="Disordered" evidence="2">
    <location>
        <begin position="1081"/>
        <end position="1119"/>
    </location>
</feature>
<feature type="compositionally biased region" description="Basic residues" evidence="2">
    <location>
        <begin position="606"/>
        <end position="646"/>
    </location>
</feature>
<feature type="compositionally biased region" description="Polar residues" evidence="2">
    <location>
        <begin position="170"/>
        <end position="187"/>
    </location>
</feature>
<proteinExistence type="predicted"/>
<dbReference type="Gene3D" id="3.40.50.300">
    <property type="entry name" value="P-loop containing nucleotide triphosphate hydrolases"/>
    <property type="match status" value="1"/>
</dbReference>
<dbReference type="InterPro" id="IPR026302">
    <property type="entry name" value="NEDD4-bd_p2"/>
</dbReference>
<feature type="compositionally biased region" description="Polar residues" evidence="2">
    <location>
        <begin position="712"/>
        <end position="727"/>
    </location>
</feature>
<dbReference type="GO" id="GO:0000122">
    <property type="term" value="P:negative regulation of transcription by RNA polymerase II"/>
    <property type="evidence" value="ECO:0007669"/>
    <property type="project" value="TreeGrafter"/>
</dbReference>
<dbReference type="CTD" id="10443"/>
<dbReference type="Pfam" id="PF13671">
    <property type="entry name" value="AAA_33"/>
    <property type="match status" value="1"/>
</dbReference>
<evidence type="ECO:0000313" key="4">
    <source>
        <dbReference type="Proteomes" id="UP000694412"/>
    </source>
</evidence>
<evidence type="ECO:0000256" key="2">
    <source>
        <dbReference type="SAM" id="MobiDB-lite"/>
    </source>
</evidence>
<feature type="coiled-coil region" evidence="1">
    <location>
        <begin position="211"/>
        <end position="245"/>
    </location>
</feature>